<gene>
    <name evidence="2" type="ORF">OESDEN_07843</name>
</gene>
<sequence length="73" mass="8211">MQYQHMDNALAFILSTLNQMTIGQEEQMTRAGFITFAKTAKMQYELNHFHSKEDATEGLEIDLDGTQGASIKA</sequence>
<dbReference type="Proteomes" id="UP000053660">
    <property type="component" value="Unassembled WGS sequence"/>
</dbReference>
<proteinExistence type="predicted"/>
<organism evidence="2 3">
    <name type="scientific">Oesophagostomum dentatum</name>
    <name type="common">Nodular worm</name>
    <dbReference type="NCBI Taxonomy" id="61180"/>
    <lineage>
        <taxon>Eukaryota</taxon>
        <taxon>Metazoa</taxon>
        <taxon>Ecdysozoa</taxon>
        <taxon>Nematoda</taxon>
        <taxon>Chromadorea</taxon>
        <taxon>Rhabditida</taxon>
        <taxon>Rhabditina</taxon>
        <taxon>Rhabditomorpha</taxon>
        <taxon>Strongyloidea</taxon>
        <taxon>Strongylidae</taxon>
        <taxon>Oesophagostomum</taxon>
    </lineage>
</organism>
<evidence type="ECO:0000313" key="3">
    <source>
        <dbReference type="Proteomes" id="UP000053660"/>
    </source>
</evidence>
<keyword evidence="3" id="KW-1185">Reference proteome</keyword>
<dbReference type="InterPro" id="IPR036465">
    <property type="entry name" value="vWFA_dom_sf"/>
</dbReference>
<evidence type="ECO:0000313" key="2">
    <source>
        <dbReference type="EMBL" id="KHJ92271.1"/>
    </source>
</evidence>
<dbReference type="Pfam" id="PF00092">
    <property type="entry name" value="VWA"/>
    <property type="match status" value="1"/>
</dbReference>
<accession>A0A0B1T801</accession>
<dbReference type="AlphaFoldDB" id="A0A0B1T801"/>
<evidence type="ECO:0000259" key="1">
    <source>
        <dbReference type="Pfam" id="PF00092"/>
    </source>
</evidence>
<name>A0A0B1T801_OESDE</name>
<dbReference type="EMBL" id="KN551462">
    <property type="protein sequence ID" value="KHJ92271.1"/>
    <property type="molecule type" value="Genomic_DNA"/>
</dbReference>
<dbReference type="InterPro" id="IPR002035">
    <property type="entry name" value="VWF_A"/>
</dbReference>
<feature type="domain" description="VWFA" evidence="1">
    <location>
        <begin position="1"/>
        <end position="59"/>
    </location>
</feature>
<dbReference type="SUPFAM" id="SSF53300">
    <property type="entry name" value="vWA-like"/>
    <property type="match status" value="1"/>
</dbReference>
<dbReference type="Gene3D" id="3.40.50.410">
    <property type="entry name" value="von Willebrand factor, type A domain"/>
    <property type="match status" value="1"/>
</dbReference>
<reference evidence="2 3" key="1">
    <citation type="submission" date="2014-03" db="EMBL/GenBank/DDBJ databases">
        <title>Draft genome of the hookworm Oesophagostomum dentatum.</title>
        <authorList>
            <person name="Mitreva M."/>
        </authorList>
    </citation>
    <scope>NUCLEOTIDE SEQUENCE [LARGE SCALE GENOMIC DNA]</scope>
    <source>
        <strain evidence="2 3">OD-Hann</strain>
    </source>
</reference>
<protein>
    <recommendedName>
        <fullName evidence="1">VWFA domain-containing protein</fullName>
    </recommendedName>
</protein>